<dbReference type="EMBL" id="CAJVQC010065696">
    <property type="protein sequence ID" value="CAG8805764.1"/>
    <property type="molecule type" value="Genomic_DNA"/>
</dbReference>
<evidence type="ECO:0000313" key="1">
    <source>
        <dbReference type="EMBL" id="CAG8805764.1"/>
    </source>
</evidence>
<evidence type="ECO:0000313" key="2">
    <source>
        <dbReference type="Proteomes" id="UP000789920"/>
    </source>
</evidence>
<proteinExistence type="predicted"/>
<organism evidence="1 2">
    <name type="scientific">Racocetra persica</name>
    <dbReference type="NCBI Taxonomy" id="160502"/>
    <lineage>
        <taxon>Eukaryota</taxon>
        <taxon>Fungi</taxon>
        <taxon>Fungi incertae sedis</taxon>
        <taxon>Mucoromycota</taxon>
        <taxon>Glomeromycotina</taxon>
        <taxon>Glomeromycetes</taxon>
        <taxon>Diversisporales</taxon>
        <taxon>Gigasporaceae</taxon>
        <taxon>Racocetra</taxon>
    </lineage>
</organism>
<name>A0ACA9RT25_9GLOM</name>
<gene>
    <name evidence="1" type="ORF">RPERSI_LOCUS22006</name>
</gene>
<keyword evidence="2" id="KW-1185">Reference proteome</keyword>
<dbReference type="Proteomes" id="UP000789920">
    <property type="component" value="Unassembled WGS sequence"/>
</dbReference>
<protein>
    <submittedName>
        <fullName evidence="1">36848_t:CDS:1</fullName>
    </submittedName>
</protein>
<comment type="caution">
    <text evidence="1">The sequence shown here is derived from an EMBL/GenBank/DDBJ whole genome shotgun (WGS) entry which is preliminary data.</text>
</comment>
<accession>A0ACA9RT25</accession>
<sequence length="61" mass="7002">MGPNSTIDISSDLGLRNTDRSHDWFEDVRQHYPNLDLANVDTFMQQCCNNEAITNENDTID</sequence>
<reference evidence="1" key="1">
    <citation type="submission" date="2021-06" db="EMBL/GenBank/DDBJ databases">
        <authorList>
            <person name="Kallberg Y."/>
            <person name="Tangrot J."/>
            <person name="Rosling A."/>
        </authorList>
    </citation>
    <scope>NUCLEOTIDE SEQUENCE</scope>
    <source>
        <strain evidence="1">MA461A</strain>
    </source>
</reference>
<feature type="non-terminal residue" evidence="1">
    <location>
        <position position="61"/>
    </location>
</feature>